<comment type="similarity">
    <text evidence="1 2">Belongs to the iron/ascorbate-dependent oxidoreductase family.</text>
</comment>
<dbReference type="InterPro" id="IPR027443">
    <property type="entry name" value="IPNS-like_sf"/>
</dbReference>
<keyword evidence="5" id="KW-1185">Reference proteome</keyword>
<dbReference type="InterPro" id="IPR026992">
    <property type="entry name" value="DIOX_N"/>
</dbReference>
<dbReference type="InterPro" id="IPR005123">
    <property type="entry name" value="Oxoglu/Fe-dep_dioxygenase_dom"/>
</dbReference>
<dbReference type="AlphaFoldDB" id="A0A5N7B796"/>
<dbReference type="GO" id="GO:0016491">
    <property type="term" value="F:oxidoreductase activity"/>
    <property type="evidence" value="ECO:0007669"/>
    <property type="project" value="UniProtKB-KW"/>
</dbReference>
<evidence type="ECO:0000313" key="5">
    <source>
        <dbReference type="Proteomes" id="UP000326198"/>
    </source>
</evidence>
<dbReference type="SUPFAM" id="SSF51197">
    <property type="entry name" value="Clavaminate synthase-like"/>
    <property type="match status" value="1"/>
</dbReference>
<dbReference type="InterPro" id="IPR050231">
    <property type="entry name" value="Iron_ascorbate_oxido_reductase"/>
</dbReference>
<reference evidence="4 5" key="1">
    <citation type="submission" date="2019-04" db="EMBL/GenBank/DDBJ databases">
        <title>Friends and foes A comparative genomics studyof 23 Aspergillus species from section Flavi.</title>
        <authorList>
            <consortium name="DOE Joint Genome Institute"/>
            <person name="Kjaerbolling I."/>
            <person name="Vesth T."/>
            <person name="Frisvad J.C."/>
            <person name="Nybo J.L."/>
            <person name="Theobald S."/>
            <person name="Kildgaard S."/>
            <person name="Isbrandt T."/>
            <person name="Kuo A."/>
            <person name="Sato A."/>
            <person name="Lyhne E.K."/>
            <person name="Kogle M.E."/>
            <person name="Wiebenga A."/>
            <person name="Kun R.S."/>
            <person name="Lubbers R.J."/>
            <person name="Makela M.R."/>
            <person name="Barry K."/>
            <person name="Chovatia M."/>
            <person name="Clum A."/>
            <person name="Daum C."/>
            <person name="Haridas S."/>
            <person name="He G."/>
            <person name="LaButti K."/>
            <person name="Lipzen A."/>
            <person name="Mondo S."/>
            <person name="Riley R."/>
            <person name="Salamov A."/>
            <person name="Simmons B.A."/>
            <person name="Magnuson J.K."/>
            <person name="Henrissat B."/>
            <person name="Mortensen U.H."/>
            <person name="Larsen T.O."/>
            <person name="Devries R.P."/>
            <person name="Grigoriev I.V."/>
            <person name="Machida M."/>
            <person name="Baker S.E."/>
            <person name="Andersen M.R."/>
        </authorList>
    </citation>
    <scope>NUCLEOTIDE SEQUENCE [LARGE SCALE GENOMIC DNA]</scope>
    <source>
        <strain evidence="4 5">IBT 29228</strain>
    </source>
</reference>
<name>A0A5N7B796_9EURO</name>
<dbReference type="Gene3D" id="2.60.120.330">
    <property type="entry name" value="B-lactam Antibiotic, Isopenicillin N Synthase, Chain"/>
    <property type="match status" value="1"/>
</dbReference>
<dbReference type="Pfam" id="PF03171">
    <property type="entry name" value="2OG-FeII_Oxy"/>
    <property type="match status" value="1"/>
</dbReference>
<dbReference type="PROSITE" id="PS51471">
    <property type="entry name" value="FE2OG_OXY"/>
    <property type="match status" value="1"/>
</dbReference>
<sequence length="345" mass="38469">MTSKAPPVIDFGAFYGTDQDAKQDLIARVRHACQDHGFFQLINHGVSPELQRAILEQSEDFFAQPCQPSKDYSNTNEDIGGVNRGYERLRAQNFEKRTKGDLKEGYYFGTNLAEDHPHVLTKRINSGPNKYPVEVSDPNLFRTTIDGYFDAVLALAGDILQVLAAGLDLEEDWFTDLCDTPIAILRLLHYPPQEPQTTDLERGVGAHTDFGAITILLQDLTGGLQVWNREDSEWVDVTPVPGAFVVNLGNLMMRWTNDKYLSNLHRVINTSGRERYSVPFFLSGNPNFIVRCLESCEDETLGAKYPPISVHDWLTGRYADTYGQSKEKAMADLCTASLGGVGATV</sequence>
<accession>A0A5N7B796</accession>
<keyword evidence="2" id="KW-0408">Iron</keyword>
<feature type="domain" description="Fe2OG dioxygenase" evidence="3">
    <location>
        <begin position="180"/>
        <end position="284"/>
    </location>
</feature>
<protein>
    <recommendedName>
        <fullName evidence="3">Fe2OG dioxygenase domain-containing protein</fullName>
    </recommendedName>
</protein>
<dbReference type="Pfam" id="PF14226">
    <property type="entry name" value="DIOX_N"/>
    <property type="match status" value="1"/>
</dbReference>
<dbReference type="GO" id="GO:0046872">
    <property type="term" value="F:metal ion binding"/>
    <property type="evidence" value="ECO:0007669"/>
    <property type="project" value="UniProtKB-KW"/>
</dbReference>
<keyword evidence="2" id="KW-0560">Oxidoreductase</keyword>
<dbReference type="OrthoDB" id="288590at2759"/>
<dbReference type="Proteomes" id="UP000326198">
    <property type="component" value="Unassembled WGS sequence"/>
</dbReference>
<dbReference type="InterPro" id="IPR044861">
    <property type="entry name" value="IPNS-like_FE2OG_OXY"/>
</dbReference>
<organism evidence="4 5">
    <name type="scientific">Aspergillus bertholletiae</name>
    <dbReference type="NCBI Taxonomy" id="1226010"/>
    <lineage>
        <taxon>Eukaryota</taxon>
        <taxon>Fungi</taxon>
        <taxon>Dikarya</taxon>
        <taxon>Ascomycota</taxon>
        <taxon>Pezizomycotina</taxon>
        <taxon>Eurotiomycetes</taxon>
        <taxon>Eurotiomycetidae</taxon>
        <taxon>Eurotiales</taxon>
        <taxon>Aspergillaceae</taxon>
        <taxon>Aspergillus</taxon>
        <taxon>Aspergillus subgen. Circumdati</taxon>
    </lineage>
</organism>
<dbReference type="EMBL" id="ML736221">
    <property type="protein sequence ID" value="KAE8377609.1"/>
    <property type="molecule type" value="Genomic_DNA"/>
</dbReference>
<gene>
    <name evidence="4" type="ORF">BDV26DRAFT_293082</name>
</gene>
<evidence type="ECO:0000313" key="4">
    <source>
        <dbReference type="EMBL" id="KAE8377609.1"/>
    </source>
</evidence>
<dbReference type="GO" id="GO:0044283">
    <property type="term" value="P:small molecule biosynthetic process"/>
    <property type="evidence" value="ECO:0007669"/>
    <property type="project" value="UniProtKB-ARBA"/>
</dbReference>
<evidence type="ECO:0000256" key="2">
    <source>
        <dbReference type="RuleBase" id="RU003682"/>
    </source>
</evidence>
<dbReference type="PANTHER" id="PTHR47990">
    <property type="entry name" value="2-OXOGLUTARATE (2OG) AND FE(II)-DEPENDENT OXYGENASE SUPERFAMILY PROTEIN-RELATED"/>
    <property type="match status" value="1"/>
</dbReference>
<evidence type="ECO:0000256" key="1">
    <source>
        <dbReference type="ARBA" id="ARBA00008056"/>
    </source>
</evidence>
<keyword evidence="2" id="KW-0479">Metal-binding</keyword>
<evidence type="ECO:0000259" key="3">
    <source>
        <dbReference type="PROSITE" id="PS51471"/>
    </source>
</evidence>
<dbReference type="PRINTS" id="PR00682">
    <property type="entry name" value="IPNSYNTHASE"/>
</dbReference>
<proteinExistence type="inferred from homology"/>